<proteinExistence type="predicted"/>
<keyword evidence="3" id="KW-1185">Reference proteome</keyword>
<evidence type="ECO:0000313" key="3">
    <source>
        <dbReference type="Proteomes" id="UP000618591"/>
    </source>
</evidence>
<name>A0ABQ1H3A0_9SPHN</name>
<gene>
    <name evidence="2" type="ORF">GCM10011395_29710</name>
</gene>
<reference evidence="3" key="1">
    <citation type="journal article" date="2019" name="Int. J. Syst. Evol. Microbiol.">
        <title>The Global Catalogue of Microorganisms (GCM) 10K type strain sequencing project: providing services to taxonomists for standard genome sequencing and annotation.</title>
        <authorList>
            <consortium name="The Broad Institute Genomics Platform"/>
            <consortium name="The Broad Institute Genome Sequencing Center for Infectious Disease"/>
            <person name="Wu L."/>
            <person name="Ma J."/>
        </authorList>
    </citation>
    <scope>NUCLEOTIDE SEQUENCE [LARGE SCALE GENOMIC DNA]</scope>
    <source>
        <strain evidence="3">CGMCC 1.10106</strain>
    </source>
</reference>
<feature type="region of interest" description="Disordered" evidence="1">
    <location>
        <begin position="1"/>
        <end position="25"/>
    </location>
</feature>
<feature type="compositionally biased region" description="Basic and acidic residues" evidence="1">
    <location>
        <begin position="1"/>
        <end position="13"/>
    </location>
</feature>
<evidence type="ECO:0000256" key="1">
    <source>
        <dbReference type="SAM" id="MobiDB-lite"/>
    </source>
</evidence>
<sequence>MPRQEQTEQRHGEPNVQRFSFGGRGKAVQRIDTPCFESFRDILRQRLGCGTAL</sequence>
<evidence type="ECO:0000313" key="2">
    <source>
        <dbReference type="EMBL" id="GGA57310.1"/>
    </source>
</evidence>
<organism evidence="2 3">
    <name type="scientific">Sphingomonas psychrolutea</name>
    <dbReference type="NCBI Taxonomy" id="1259676"/>
    <lineage>
        <taxon>Bacteria</taxon>
        <taxon>Pseudomonadati</taxon>
        <taxon>Pseudomonadota</taxon>
        <taxon>Alphaproteobacteria</taxon>
        <taxon>Sphingomonadales</taxon>
        <taxon>Sphingomonadaceae</taxon>
        <taxon>Sphingomonas</taxon>
    </lineage>
</organism>
<protein>
    <submittedName>
        <fullName evidence="2">Uncharacterized protein</fullName>
    </submittedName>
</protein>
<dbReference type="EMBL" id="BMDW01000021">
    <property type="protein sequence ID" value="GGA57310.1"/>
    <property type="molecule type" value="Genomic_DNA"/>
</dbReference>
<comment type="caution">
    <text evidence="2">The sequence shown here is derived from an EMBL/GenBank/DDBJ whole genome shotgun (WGS) entry which is preliminary data.</text>
</comment>
<accession>A0ABQ1H3A0</accession>
<dbReference type="Proteomes" id="UP000618591">
    <property type="component" value="Unassembled WGS sequence"/>
</dbReference>